<reference evidence="2 3" key="1">
    <citation type="submission" date="2015-03" db="EMBL/GenBank/DDBJ databases">
        <title>Genome assembly of Sandaracinus amylolyticus DSM 53668.</title>
        <authorList>
            <person name="Sharma G."/>
            <person name="Subramanian S."/>
        </authorList>
    </citation>
    <scope>NUCLEOTIDE SEQUENCE [LARGE SCALE GENOMIC DNA]</scope>
    <source>
        <strain evidence="2 3">DSM 53668</strain>
    </source>
</reference>
<keyword evidence="3" id="KW-1185">Reference proteome</keyword>
<feature type="region of interest" description="Disordered" evidence="1">
    <location>
        <begin position="131"/>
        <end position="195"/>
    </location>
</feature>
<feature type="compositionally biased region" description="Low complexity" evidence="1">
    <location>
        <begin position="172"/>
        <end position="185"/>
    </location>
</feature>
<evidence type="ECO:0000313" key="2">
    <source>
        <dbReference type="EMBL" id="AKF11057.1"/>
    </source>
</evidence>
<sequence>MALWVVLAACDDDPSMLIVVVESDLGIPEPLDDVRAVVNGEGEHTFELTTEDPIDRVRVPFSFVVEPRGGDAARTVHLVVEGRRADGTVLVSREARTSFVPRSVRLLRVALSTRCLDVECPDGRTCIAGVCDPSSVDPSTLDEVTPGAEIPDAALDDGGAHDAGSTDAGTIDAGSTDAGSTDAGSTDGGTIDGGGRDGGTFPVACAALPAGSASGVYTIDPDGTGPIPAFEAYCDGGWTLLAKVTPEGDLEFEHAAWTSSAPMVMGTNDLAYADALTSAYWYLPVDTLRIALARTSGTTQWAVTALDGTSAAPLRDIVHAGTATFSTSAASLRTMLDVDATVPSVCDSGASAALRTFQVRLGVVAGRTSSCEQLHAWFGIGATRAMGCDTSESTIVAGSALLCGAPGQRGEDPRVGIVMGR</sequence>
<dbReference type="AlphaFoldDB" id="A0A0F6YN85"/>
<dbReference type="NCBIfam" id="NF040941">
    <property type="entry name" value="GGGWT_bact"/>
    <property type="match status" value="1"/>
</dbReference>
<protein>
    <submittedName>
        <fullName evidence="2">Uncharacterized protein</fullName>
    </submittedName>
</protein>
<dbReference type="STRING" id="927083.DB32_008206"/>
<name>A0A0F6YN85_9BACT</name>
<gene>
    <name evidence="2" type="ORF">DB32_008206</name>
</gene>
<organism evidence="2 3">
    <name type="scientific">Sandaracinus amylolyticus</name>
    <dbReference type="NCBI Taxonomy" id="927083"/>
    <lineage>
        <taxon>Bacteria</taxon>
        <taxon>Pseudomonadati</taxon>
        <taxon>Myxococcota</taxon>
        <taxon>Polyangia</taxon>
        <taxon>Polyangiales</taxon>
        <taxon>Sandaracinaceae</taxon>
        <taxon>Sandaracinus</taxon>
    </lineage>
</organism>
<dbReference type="Proteomes" id="UP000034883">
    <property type="component" value="Chromosome"/>
</dbReference>
<dbReference type="EMBL" id="CP011125">
    <property type="protein sequence ID" value="AKF11057.1"/>
    <property type="molecule type" value="Genomic_DNA"/>
</dbReference>
<accession>A0A0F6YN85</accession>
<evidence type="ECO:0000313" key="3">
    <source>
        <dbReference type="Proteomes" id="UP000034883"/>
    </source>
</evidence>
<dbReference type="KEGG" id="samy:DB32_008206"/>
<proteinExistence type="predicted"/>
<feature type="compositionally biased region" description="Gly residues" evidence="1">
    <location>
        <begin position="186"/>
        <end position="195"/>
    </location>
</feature>
<evidence type="ECO:0000256" key="1">
    <source>
        <dbReference type="SAM" id="MobiDB-lite"/>
    </source>
</evidence>